<feature type="domain" description="CCHC-type" evidence="11">
    <location>
        <begin position="1937"/>
        <end position="1952"/>
    </location>
</feature>
<keyword evidence="6" id="KW-0067">ATP-binding</keyword>
<reference evidence="12" key="1">
    <citation type="submission" date="2023-03" db="EMBL/GenBank/DDBJ databases">
        <title>Emydomyces testavorans Genome Sequence.</title>
        <authorList>
            <person name="Hoyer L."/>
        </authorList>
    </citation>
    <scope>NUCLEOTIDE SEQUENCE</scope>
    <source>
        <strain evidence="12">16-2883</strain>
    </source>
</reference>
<dbReference type="EMBL" id="CP120627">
    <property type="protein sequence ID" value="WEW56764.1"/>
    <property type="molecule type" value="Genomic_DNA"/>
</dbReference>
<keyword evidence="9" id="KW-0175">Coiled coil</keyword>
<name>A0AAF0DEM5_9EURO</name>
<feature type="compositionally biased region" description="Polar residues" evidence="10">
    <location>
        <begin position="1857"/>
        <end position="1866"/>
    </location>
</feature>
<dbReference type="InterPro" id="IPR027417">
    <property type="entry name" value="P-loop_NTPase"/>
</dbReference>
<dbReference type="Pfam" id="PF12726">
    <property type="entry name" value="SEN1_N"/>
    <property type="match status" value="1"/>
</dbReference>
<feature type="compositionally biased region" description="Basic and acidic residues" evidence="10">
    <location>
        <begin position="1994"/>
        <end position="2011"/>
    </location>
</feature>
<dbReference type="InterPro" id="IPR001878">
    <property type="entry name" value="Znf_CCHC"/>
</dbReference>
<evidence type="ECO:0000256" key="9">
    <source>
        <dbReference type="SAM" id="Coils"/>
    </source>
</evidence>
<dbReference type="SUPFAM" id="SSF57756">
    <property type="entry name" value="Retrovirus zinc finger-like domains"/>
    <property type="match status" value="1"/>
</dbReference>
<feature type="compositionally biased region" description="Polar residues" evidence="10">
    <location>
        <begin position="2019"/>
        <end position="2037"/>
    </location>
</feature>
<feature type="coiled-coil region" evidence="9">
    <location>
        <begin position="1434"/>
        <end position="1500"/>
    </location>
</feature>
<keyword evidence="8" id="KW-0862">Zinc</keyword>
<dbReference type="GO" id="GO:0008270">
    <property type="term" value="F:zinc ion binding"/>
    <property type="evidence" value="ECO:0007669"/>
    <property type="project" value="UniProtKB-KW"/>
</dbReference>
<dbReference type="SUPFAM" id="SSF52540">
    <property type="entry name" value="P-loop containing nucleoside triphosphate hydrolases"/>
    <property type="match status" value="1"/>
</dbReference>
<keyword evidence="5 12" id="KW-0347">Helicase</keyword>
<evidence type="ECO:0000256" key="4">
    <source>
        <dbReference type="ARBA" id="ARBA00022801"/>
    </source>
</evidence>
<dbReference type="InterPro" id="IPR024481">
    <property type="entry name" value="Helicase_Sen1_N"/>
</dbReference>
<dbReference type="GO" id="GO:0005524">
    <property type="term" value="F:ATP binding"/>
    <property type="evidence" value="ECO:0007669"/>
    <property type="project" value="UniProtKB-KW"/>
</dbReference>
<keyword evidence="8" id="KW-0863">Zinc-finger</keyword>
<evidence type="ECO:0000256" key="8">
    <source>
        <dbReference type="PROSITE-ProRule" id="PRU00047"/>
    </source>
</evidence>
<dbReference type="GO" id="GO:0016787">
    <property type="term" value="F:hydrolase activity"/>
    <property type="evidence" value="ECO:0007669"/>
    <property type="project" value="UniProtKB-KW"/>
</dbReference>
<comment type="similarity">
    <text evidence="2">Belongs to the DNA2/NAM7 helicase family.</text>
</comment>
<dbReference type="PANTHER" id="PTHR10887">
    <property type="entry name" value="DNA2/NAM7 HELICASE FAMILY"/>
    <property type="match status" value="1"/>
</dbReference>
<gene>
    <name evidence="12" type="primary">SEN1</name>
    <name evidence="12" type="ORF">PRK78_002215</name>
</gene>
<evidence type="ECO:0000256" key="3">
    <source>
        <dbReference type="ARBA" id="ARBA00022741"/>
    </source>
</evidence>
<evidence type="ECO:0000313" key="12">
    <source>
        <dbReference type="EMBL" id="WEW56764.1"/>
    </source>
</evidence>
<dbReference type="GO" id="GO:0004386">
    <property type="term" value="F:helicase activity"/>
    <property type="evidence" value="ECO:0007669"/>
    <property type="project" value="UniProtKB-KW"/>
</dbReference>
<dbReference type="PROSITE" id="PS50158">
    <property type="entry name" value="ZF_CCHC"/>
    <property type="match status" value="1"/>
</dbReference>
<dbReference type="CDD" id="cd18042">
    <property type="entry name" value="DEXXQc_SETX"/>
    <property type="match status" value="1"/>
</dbReference>
<dbReference type="InterPro" id="IPR041677">
    <property type="entry name" value="DNA2/NAM7_AAA_11"/>
</dbReference>
<dbReference type="GO" id="GO:0001147">
    <property type="term" value="F:transcription termination site sequence-specific DNA binding"/>
    <property type="evidence" value="ECO:0007669"/>
    <property type="project" value="TreeGrafter"/>
</dbReference>
<feature type="region of interest" description="Disordered" evidence="10">
    <location>
        <begin position="1994"/>
        <end position="2154"/>
    </location>
</feature>
<feature type="region of interest" description="Disordered" evidence="10">
    <location>
        <begin position="25"/>
        <end position="46"/>
    </location>
</feature>
<keyword evidence="8" id="KW-0479">Metal-binding</keyword>
<evidence type="ECO:0000256" key="10">
    <source>
        <dbReference type="SAM" id="MobiDB-lite"/>
    </source>
</evidence>
<evidence type="ECO:0000256" key="6">
    <source>
        <dbReference type="ARBA" id="ARBA00022840"/>
    </source>
</evidence>
<feature type="region of interest" description="Disordered" evidence="10">
    <location>
        <begin position="1840"/>
        <end position="1883"/>
    </location>
</feature>
<feature type="compositionally biased region" description="Basic and acidic residues" evidence="10">
    <location>
        <begin position="2099"/>
        <end position="2114"/>
    </location>
</feature>
<dbReference type="Gene3D" id="3.40.50.300">
    <property type="entry name" value="P-loop containing nucleotide triphosphate hydrolases"/>
    <property type="match status" value="2"/>
</dbReference>
<protein>
    <submittedName>
        <fullName evidence="12">DEAD-box type RNA helicase</fullName>
    </submittedName>
</protein>
<keyword evidence="4" id="KW-0378">Hydrolase</keyword>
<feature type="compositionally biased region" description="Basic and acidic residues" evidence="10">
    <location>
        <begin position="2047"/>
        <end position="2056"/>
    </location>
</feature>
<feature type="compositionally biased region" description="Basic and acidic residues" evidence="10">
    <location>
        <begin position="959"/>
        <end position="980"/>
    </location>
</feature>
<dbReference type="SMART" id="SM00343">
    <property type="entry name" value="ZnF_C2HC"/>
    <property type="match status" value="3"/>
</dbReference>
<keyword evidence="7" id="KW-0539">Nucleus</keyword>
<comment type="subcellular location">
    <subcellularLocation>
        <location evidence="1">Nucleus</location>
    </subcellularLocation>
</comment>
<organism evidence="12 13">
    <name type="scientific">Emydomyces testavorans</name>
    <dbReference type="NCBI Taxonomy" id="2070801"/>
    <lineage>
        <taxon>Eukaryota</taxon>
        <taxon>Fungi</taxon>
        <taxon>Dikarya</taxon>
        <taxon>Ascomycota</taxon>
        <taxon>Pezizomycotina</taxon>
        <taxon>Eurotiomycetes</taxon>
        <taxon>Eurotiomycetidae</taxon>
        <taxon>Onygenales</taxon>
        <taxon>Nannizziopsiaceae</taxon>
        <taxon>Emydomyces</taxon>
    </lineage>
</organism>
<dbReference type="GO" id="GO:0016604">
    <property type="term" value="C:nuclear body"/>
    <property type="evidence" value="ECO:0007669"/>
    <property type="project" value="TreeGrafter"/>
</dbReference>
<dbReference type="Proteomes" id="UP001219355">
    <property type="component" value="Chromosome 1"/>
</dbReference>
<dbReference type="Pfam" id="PF13086">
    <property type="entry name" value="AAA_11"/>
    <property type="match status" value="1"/>
</dbReference>
<dbReference type="InterPro" id="IPR047187">
    <property type="entry name" value="SF1_C_Upf1"/>
</dbReference>
<evidence type="ECO:0000256" key="5">
    <source>
        <dbReference type="ARBA" id="ARBA00022806"/>
    </source>
</evidence>
<dbReference type="Gene3D" id="4.10.60.10">
    <property type="entry name" value="Zinc finger, CCHC-type"/>
    <property type="match status" value="1"/>
</dbReference>
<evidence type="ECO:0000259" key="11">
    <source>
        <dbReference type="PROSITE" id="PS50158"/>
    </source>
</evidence>
<evidence type="ECO:0000256" key="2">
    <source>
        <dbReference type="ARBA" id="ARBA00007913"/>
    </source>
</evidence>
<dbReference type="GO" id="GO:0005694">
    <property type="term" value="C:chromosome"/>
    <property type="evidence" value="ECO:0007669"/>
    <property type="project" value="UniProtKB-ARBA"/>
</dbReference>
<keyword evidence="13" id="KW-1185">Reference proteome</keyword>
<accession>A0AAF0DEM5</accession>
<sequence length="2154" mass="241695">MAEMLETLGEIKALPSELHLLCPRQNDDDISPYKEREADKEKCKKKDDDACKRLARIREAKEEARQRREKFLSCMPLLAFNETELVEHQTWIWDRLQHSLESCELCIMEYYKGKSWLWETLREHYDESEVAQFGKLLDDWDIRRILGHLDAAAQVLSELDPSERSPRALDRPILCSFFEALNCEALMKREDTFRQHFDEPFKLIQTHQRLRIAEYVPGLIRFLFDPDPLRSKWAVVAWEKIPEPLTKEDFEQAVKEPLMPVLYQAICQPYQPDVVERLWRGLYLIVQKCNEIIITHNLRALEIDICRLSVDHLEVQGPCLRPLLNTIRILLEKAPKVFWDAMQTIPPQAILERIFHNPQYDKFLLEAPEDEPFDLSASKDLLVFLGPFVSSLLDAHRPQACRYLIYQLLTRLQESEIPHWTKYYCVHAGLSVILLLLRSFTDNASARGSVATVILSETLETVTKQINIIFNPPKFVVQGKPKDLTVFCADVVRNVLAFECQSLKADYEMILENQNMHQNVSTYTPVVWDEVVRNLHEGNVALSRAALIGLYPLPGLEKFPTKGEHNREKTHYNTMYGHITHCFCQILERLADFKPEHLDQLFQDSTTPLAPLSALFSADLNTYQAAVDLVKSVSGQSGRKEAISHMFQAFWASTLYAFSWSYRRIAKMKTFASAPRMVKTGTDIIEVLCDSQTGILRSRKLADDTEIGSLQKLWEYQWVGLTTIFNETEAWHRAGVDRGIMMEFCRDTMQFADLLFDQFPIFVTSIVESKPALSQSAREILLKAPTKTMSGMVKWLRLKDEYLATTLGGLVVKLLRRLGELNVELPVDALNFIRGVALTSEVKTILTQREKAELVRALEAYYGEPFAAAQAAPAIVKKQKAITDFARPVDKSFTPVSKESTEEEFGEDISDELLMQLSSSVELNKARLAALPRKAETRVSIAPKPLVKPSPLGQSVQSFREKREREREEKRKRDKLEADRRKKNLPFLGVAEQTMAQGSGLDSISVSVSEPKPVDSMMVSQTSSESESDEEDQGTLGRKAPMKPDAVREYEESKKLRLQQRMPVKKIKVARSAKDMRARLSPDLTLLHKTMLSWDFFATGDLPPNCGRTDYTLVSNTFADPLEYQRTFEPLLILEAWQGFQSAKEDSTFKPFEIKVANRVSVDNFVEVSTSMSPKEVKDLGLGEADMILLSKGSSPATTVDVPHCLARVSGLIKKKGQMEITYRVNPMNPLINAIAPGASLYGVRISSLTPLEREYGALMALRYYDLSDEIIQAKPSPILNYSAEAVKNILSTYNLNLAQGKAVKSAMDNDAFTLIQGPPGSGKTKTIVALVGALLTPSLSENRIALPRPGDKPARTLAKKLLVCAPSNAAVDELVMRFKEGVKTLQGKAQKISVIRLGRSDAINANVLDVTLDELVNARLSQMGQKNGNERDLQSLYTEHKETSNKFNEARERLDQCRAKGQAVPPELDKEFDLLKRKKAQLSQAIDSSRDKNQAAARNAELTRRKVQQEIIDGAHVICATLSGSGHEMFQSLSIEFETVIIDEAAQSIELSALIPLKYGCSKCILVGDPKQLPPTVLSKEASRFQYEQSLFVRMQANHPQDVHLLDTQYRMHPEISRFPSTAFYDGRLQDGPDMAKLRTRPWHNSALLGPYRFFDVQGMHASAPKGHSLVNIAELKVAMQLYERLITDFAPYDFAGKIGIITPYKGQLKELKQRFSNKYGNAIFTAVEFNTTDAFQGRECEVIIFSCVRASNHGIGFLADIRRMNVGLTRAKSSLWVLGNSQSLVRGEFWRALINDARERGLYTGGDVQMILQTPQRPVALNDIEMIDAPMESIAGLEPPSRPDSSMAGGIASSRAPSTLSSGRVSIGNDPATGSSMDDVPSRSAMLTPVQLPDGIGGGGNGLNEKMACGFCGSLLHMSHNCDNYEAKAVSQGTCYRCHEQGHSKRDCTSARCVECGNFGHVAEVCKATQFLSKAEKDRILREENHFKMLQKHNAERRKERQLGDHDPKVPIIQVVSKPSTPGLNNPRQNRSIQDTGGVGKRKRMDSDTPDTKGHKAAKSGNNGPPPNTSRSQKGKRPDPHSLAPPASDLVIPSKDGPGHRPIDAKTHDKTARPGHNANGTPVARPGAPKRVDRPPIRKKKPVDPFIRPKRR</sequence>
<dbReference type="FunFam" id="3.40.50.300:FF:001152">
    <property type="entry name" value="tRNA-splicing endonuclease, putative"/>
    <property type="match status" value="1"/>
</dbReference>
<proteinExistence type="inferred from homology"/>
<feature type="region of interest" description="Disordered" evidence="10">
    <location>
        <begin position="941"/>
        <end position="1046"/>
    </location>
</feature>
<evidence type="ECO:0000256" key="7">
    <source>
        <dbReference type="ARBA" id="ARBA00023242"/>
    </source>
</evidence>
<dbReference type="Pfam" id="PF13087">
    <property type="entry name" value="AAA_12"/>
    <property type="match status" value="1"/>
</dbReference>
<dbReference type="InterPro" id="IPR036875">
    <property type="entry name" value="Znf_CCHC_sf"/>
</dbReference>
<dbReference type="InterPro" id="IPR056474">
    <property type="entry name" value="SEN1_barrel"/>
</dbReference>
<evidence type="ECO:0000313" key="13">
    <source>
        <dbReference type="Proteomes" id="UP001219355"/>
    </source>
</evidence>
<feature type="compositionally biased region" description="Polar residues" evidence="10">
    <location>
        <begin position="994"/>
        <end position="1008"/>
    </location>
</feature>
<dbReference type="InterPro" id="IPR045055">
    <property type="entry name" value="DNA2/NAM7-like"/>
</dbReference>
<dbReference type="PANTHER" id="PTHR10887:SF495">
    <property type="entry name" value="HELICASE SENATAXIN ISOFORM X1-RELATED"/>
    <property type="match status" value="1"/>
</dbReference>
<dbReference type="InterPro" id="IPR041679">
    <property type="entry name" value="DNA2/NAM7-like_C"/>
</dbReference>
<dbReference type="GO" id="GO:0006369">
    <property type="term" value="P:termination of RNA polymerase II transcription"/>
    <property type="evidence" value="ECO:0007669"/>
    <property type="project" value="TreeGrafter"/>
</dbReference>
<dbReference type="Pfam" id="PF23576">
    <property type="entry name" value="SEN1_barrel"/>
    <property type="match status" value="1"/>
</dbReference>
<evidence type="ECO:0000256" key="1">
    <source>
        <dbReference type="ARBA" id="ARBA00004123"/>
    </source>
</evidence>
<dbReference type="FunFam" id="3.40.50.300:FF:000326">
    <property type="entry name" value="P-loop containing nucleoside triphosphate hydrolase"/>
    <property type="match status" value="1"/>
</dbReference>
<keyword evidence="3" id="KW-0547">Nucleotide-binding</keyword>
<dbReference type="CDD" id="cd18808">
    <property type="entry name" value="SF1_C_Upf1"/>
    <property type="match status" value="1"/>
</dbReference>